<dbReference type="InterPro" id="IPR011032">
    <property type="entry name" value="GroES-like_sf"/>
</dbReference>
<evidence type="ECO:0000259" key="6">
    <source>
        <dbReference type="SMART" id="SM00829"/>
    </source>
</evidence>
<accession>A0A8K0JMC6</accession>
<dbReference type="SMART" id="SM00829">
    <property type="entry name" value="PKS_ER"/>
    <property type="match status" value="1"/>
</dbReference>
<dbReference type="PROSITE" id="PS00065">
    <property type="entry name" value="D_2_HYDROXYACID_DH_1"/>
    <property type="match status" value="1"/>
</dbReference>
<dbReference type="AlphaFoldDB" id="A0A8K0JMC6"/>
<keyword evidence="8" id="KW-1185">Reference proteome</keyword>
<keyword evidence="4" id="KW-0560">Oxidoreductase</keyword>
<dbReference type="InterPro" id="IPR013154">
    <property type="entry name" value="ADH-like_N"/>
</dbReference>
<dbReference type="Pfam" id="PF08240">
    <property type="entry name" value="ADH_N"/>
    <property type="match status" value="1"/>
</dbReference>
<dbReference type="Gene3D" id="3.90.180.10">
    <property type="entry name" value="Medium-chain alcohol dehydrogenases, catalytic domain"/>
    <property type="match status" value="1"/>
</dbReference>
<dbReference type="GO" id="GO:0016616">
    <property type="term" value="F:oxidoreductase activity, acting on the CH-OH group of donors, NAD or NADP as acceptor"/>
    <property type="evidence" value="ECO:0007669"/>
    <property type="project" value="InterPro"/>
</dbReference>
<dbReference type="Proteomes" id="UP000812966">
    <property type="component" value="Unassembled WGS sequence"/>
</dbReference>
<dbReference type="InterPro" id="IPR029752">
    <property type="entry name" value="D-isomer_DH_CS1"/>
</dbReference>
<dbReference type="Pfam" id="PF00107">
    <property type="entry name" value="ADH_zinc_N"/>
    <property type="match status" value="1"/>
</dbReference>
<evidence type="ECO:0000256" key="4">
    <source>
        <dbReference type="ARBA" id="ARBA00023002"/>
    </source>
</evidence>
<feature type="domain" description="Enoyl reductase (ER)" evidence="6">
    <location>
        <begin position="12"/>
        <end position="357"/>
    </location>
</feature>
<dbReference type="InterPro" id="IPR002328">
    <property type="entry name" value="ADH_Zn_CS"/>
</dbReference>
<keyword evidence="2 5" id="KW-0479">Metal-binding</keyword>
<proteinExistence type="inferred from homology"/>
<dbReference type="InterPro" id="IPR020843">
    <property type="entry name" value="ER"/>
</dbReference>
<comment type="similarity">
    <text evidence="5">Belongs to the zinc-containing alcohol dehydrogenase family.</text>
</comment>
<evidence type="ECO:0000256" key="5">
    <source>
        <dbReference type="RuleBase" id="RU361277"/>
    </source>
</evidence>
<dbReference type="EMBL" id="JABELV010000060">
    <property type="protein sequence ID" value="KAG7544275.1"/>
    <property type="molecule type" value="Genomic_DNA"/>
</dbReference>
<organism evidence="7 8">
    <name type="scientific">Filobasidium floriforme</name>
    <dbReference type="NCBI Taxonomy" id="5210"/>
    <lineage>
        <taxon>Eukaryota</taxon>
        <taxon>Fungi</taxon>
        <taxon>Dikarya</taxon>
        <taxon>Basidiomycota</taxon>
        <taxon>Agaricomycotina</taxon>
        <taxon>Tremellomycetes</taxon>
        <taxon>Filobasidiales</taxon>
        <taxon>Filobasidiaceae</taxon>
        <taxon>Filobasidium</taxon>
    </lineage>
</organism>
<gene>
    <name evidence="7" type="ORF">FFLO_03314</name>
</gene>
<dbReference type="SUPFAM" id="SSF51735">
    <property type="entry name" value="NAD(P)-binding Rossmann-fold domains"/>
    <property type="match status" value="1"/>
</dbReference>
<reference evidence="7" key="1">
    <citation type="submission" date="2020-04" db="EMBL/GenBank/DDBJ databases">
        <title>Analysis of mating type loci in Filobasidium floriforme.</title>
        <authorList>
            <person name="Nowrousian M."/>
        </authorList>
    </citation>
    <scope>NUCLEOTIDE SEQUENCE</scope>
    <source>
        <strain evidence="7">CBS 6242</strain>
    </source>
</reference>
<evidence type="ECO:0000313" key="8">
    <source>
        <dbReference type="Proteomes" id="UP000812966"/>
    </source>
</evidence>
<comment type="caution">
    <text evidence="7">The sequence shown here is derived from an EMBL/GenBank/DDBJ whole genome shotgun (WGS) entry which is preliminary data.</text>
</comment>
<dbReference type="FunFam" id="3.40.50.720:FF:000022">
    <property type="entry name" value="Cinnamyl alcohol dehydrogenase"/>
    <property type="match status" value="1"/>
</dbReference>
<dbReference type="InterPro" id="IPR047109">
    <property type="entry name" value="CAD-like"/>
</dbReference>
<dbReference type="Gene3D" id="3.40.50.720">
    <property type="entry name" value="NAD(P)-binding Rossmann-like Domain"/>
    <property type="match status" value="1"/>
</dbReference>
<protein>
    <recommendedName>
        <fullName evidence="6">Enoyl reductase (ER) domain-containing protein</fullName>
    </recommendedName>
</protein>
<dbReference type="InterPro" id="IPR036291">
    <property type="entry name" value="NAD(P)-bd_dom_sf"/>
</dbReference>
<dbReference type="CDD" id="cd05283">
    <property type="entry name" value="CAD1"/>
    <property type="match status" value="1"/>
</dbReference>
<dbReference type="PROSITE" id="PS00059">
    <property type="entry name" value="ADH_ZINC"/>
    <property type="match status" value="1"/>
</dbReference>
<name>A0A8K0JMC6_9TREE</name>
<evidence type="ECO:0000313" key="7">
    <source>
        <dbReference type="EMBL" id="KAG7544275.1"/>
    </source>
</evidence>
<evidence type="ECO:0000256" key="2">
    <source>
        <dbReference type="ARBA" id="ARBA00022723"/>
    </source>
</evidence>
<evidence type="ECO:0000256" key="1">
    <source>
        <dbReference type="ARBA" id="ARBA00001947"/>
    </source>
</evidence>
<dbReference type="GO" id="GO:0008270">
    <property type="term" value="F:zinc ion binding"/>
    <property type="evidence" value="ECO:0007669"/>
    <property type="project" value="InterPro"/>
</dbReference>
<dbReference type="SUPFAM" id="SSF50129">
    <property type="entry name" value="GroES-like"/>
    <property type="match status" value="1"/>
</dbReference>
<sequence>MSAEQTHARGYGISDTSKYTEFTVKEFKLKTPGPRDVTIAIEYCGVCGSDMHTVSGGWGPLKNDWVCPGHEIVGKVIAVGPEAADEFKIGSIAGVGAQVESCLECERCKGDNENYCPEQHDTYNDTNAAGDVLQGGYSTHIRADKRFVFNIPSAIAPQDAAPILCAGITVYSPLKRNGTGPGKLVGIVGMGGLGHFAVQFAKALGAQVVLFSHSPGKASDALRLGADKFIATGDKDFAKTAGFGAANKGREFDFILSCADSNAIPLDQFLPLLKVGGRMTTVGLPDQPFSIAGFAFAGNSAAFGGSHLGSKKEMLEMLDLAAEKNIKPIIHEVLPMSRAGDAIEGVAKNTVRYRYVLKQDLV</sequence>
<keyword evidence="3 5" id="KW-0862">Zinc</keyword>
<dbReference type="InterPro" id="IPR013149">
    <property type="entry name" value="ADH-like_C"/>
</dbReference>
<dbReference type="PANTHER" id="PTHR42683">
    <property type="entry name" value="ALDEHYDE REDUCTASE"/>
    <property type="match status" value="1"/>
</dbReference>
<comment type="cofactor">
    <cofactor evidence="1 5">
        <name>Zn(2+)</name>
        <dbReference type="ChEBI" id="CHEBI:29105"/>
    </cofactor>
</comment>
<evidence type="ECO:0000256" key="3">
    <source>
        <dbReference type="ARBA" id="ARBA00022833"/>
    </source>
</evidence>